<feature type="transmembrane region" description="Helical" evidence="5">
    <location>
        <begin position="338"/>
        <end position="359"/>
    </location>
</feature>
<evidence type="ECO:0000256" key="4">
    <source>
        <dbReference type="ARBA" id="ARBA00023136"/>
    </source>
</evidence>
<sequence>MKIKKQNIYITMLYTMVTAYMLGPMLSYKLGIPRIDNPLTLLLVPATLLIFFIENKTFNSKAGLMLMAVGLMTGWSAIHLFITPLDSVRVMDTFFFLSVAGLFYLLYLILSRHENPLRFVRRLLVYFCAFIIIPPVIEVLTGIQFVKSDEILAIEAGVIKGFFFNPNNLGTTALFFAPAVLIFFNIGVNKREYLFGWILFLSLGAIVFASASRTATMSYIILFILNLIYRNNGLFTLMTIGVTGAGLSMIPKQYIADFLLSMHGNAFLENISSRLYLFLFNLESDNSVGYRQEIYNYFWSNPPLLLYGYGPKNFQEYFGGHLSDSLGFENPHSFIIELYLGFGMISLIGFICYIIWYAVNVFLSQNLRNKQKAIGLAAIGLFILGGFIPSTILRMPFLWLPCFLIFLYSVLPQRDTAYNAYRYTP</sequence>
<proteinExistence type="predicted"/>
<dbReference type="GO" id="GO:0016491">
    <property type="term" value="F:oxidoreductase activity"/>
    <property type="evidence" value="ECO:0007669"/>
    <property type="project" value="UniProtKB-KW"/>
</dbReference>
<evidence type="ECO:0000256" key="1">
    <source>
        <dbReference type="ARBA" id="ARBA00004141"/>
    </source>
</evidence>
<keyword evidence="2 5" id="KW-0812">Transmembrane</keyword>
<dbReference type="PANTHER" id="PTHR37422">
    <property type="entry name" value="TEICHURONIC ACID BIOSYNTHESIS PROTEIN TUAE"/>
    <property type="match status" value="1"/>
</dbReference>
<protein>
    <submittedName>
        <fullName evidence="7">Brp/Blh family beta-carotene 15,15'-monooxygenase</fullName>
        <ecNumber evidence="7">1.14.99.36</ecNumber>
    </submittedName>
    <submittedName>
        <fullName evidence="8">O-antigen ligase domain-containing protein</fullName>
    </submittedName>
</protein>
<evidence type="ECO:0000313" key="10">
    <source>
        <dbReference type="Proteomes" id="UP000829455"/>
    </source>
</evidence>
<feature type="transmembrane region" description="Helical" evidence="5">
    <location>
        <begin position="38"/>
        <end position="55"/>
    </location>
</feature>
<dbReference type="InterPro" id="IPR051533">
    <property type="entry name" value="WaaL-like"/>
</dbReference>
<dbReference type="GO" id="GO:0016874">
    <property type="term" value="F:ligase activity"/>
    <property type="evidence" value="ECO:0007669"/>
    <property type="project" value="UniProtKB-KW"/>
</dbReference>
<evidence type="ECO:0000256" key="5">
    <source>
        <dbReference type="SAM" id="Phobius"/>
    </source>
</evidence>
<dbReference type="EMBL" id="CP094241">
    <property type="protein sequence ID" value="UNV84689.1"/>
    <property type="molecule type" value="Genomic_DNA"/>
</dbReference>
<keyword evidence="7" id="KW-0560">Oxidoreductase</keyword>
<feature type="transmembrane region" description="Helical" evidence="5">
    <location>
        <begin position="217"/>
        <end position="242"/>
    </location>
</feature>
<comment type="subcellular location">
    <subcellularLocation>
        <location evidence="1">Membrane</location>
        <topology evidence="1">Multi-pass membrane protein</topology>
    </subcellularLocation>
</comment>
<evidence type="ECO:0000313" key="9">
    <source>
        <dbReference type="Proteomes" id="UP000004982"/>
    </source>
</evidence>
<feature type="transmembrane region" description="Helical" evidence="5">
    <location>
        <begin position="371"/>
        <end position="388"/>
    </location>
</feature>
<dbReference type="Pfam" id="PF04932">
    <property type="entry name" value="Wzy_C"/>
    <property type="match status" value="1"/>
</dbReference>
<keyword evidence="3 5" id="KW-1133">Transmembrane helix</keyword>
<dbReference type="AlphaFoldDB" id="A0AA36XLP5"/>
<evidence type="ECO:0000313" key="8">
    <source>
        <dbReference type="EMBL" id="UNV84689.1"/>
    </source>
</evidence>
<keyword evidence="4 5" id="KW-0472">Membrane</keyword>
<feature type="transmembrane region" description="Helical" evidence="5">
    <location>
        <begin position="166"/>
        <end position="186"/>
    </location>
</feature>
<evidence type="ECO:0000313" key="7">
    <source>
        <dbReference type="EMBL" id="EGQ78312.1"/>
    </source>
</evidence>
<feature type="transmembrane region" description="Helical" evidence="5">
    <location>
        <begin position="395"/>
        <end position="411"/>
    </location>
</feature>
<feature type="domain" description="O-antigen ligase-related" evidence="6">
    <location>
        <begin position="199"/>
        <end position="351"/>
    </location>
</feature>
<accession>A0AA36XLP5</accession>
<organism evidence="7 9">
    <name type="scientific">Neisseria macacae ATCC 33926</name>
    <dbReference type="NCBI Taxonomy" id="997348"/>
    <lineage>
        <taxon>Bacteria</taxon>
        <taxon>Pseudomonadati</taxon>
        <taxon>Pseudomonadota</taxon>
        <taxon>Betaproteobacteria</taxon>
        <taxon>Neisseriales</taxon>
        <taxon>Neisseriaceae</taxon>
        <taxon>Neisseria</taxon>
    </lineage>
</organism>
<feature type="transmembrane region" description="Helical" evidence="5">
    <location>
        <begin position="193"/>
        <end position="211"/>
    </location>
</feature>
<feature type="transmembrane region" description="Helical" evidence="5">
    <location>
        <begin position="62"/>
        <end position="82"/>
    </location>
</feature>
<gene>
    <name evidence="7" type="ORF">HMPREF9418_0260</name>
    <name evidence="8" type="ORF">MON40_11905</name>
</gene>
<feature type="transmembrane region" description="Helical" evidence="5">
    <location>
        <begin position="123"/>
        <end position="146"/>
    </location>
</feature>
<feature type="transmembrane region" description="Helical" evidence="5">
    <location>
        <begin position="94"/>
        <end position="111"/>
    </location>
</feature>
<evidence type="ECO:0000256" key="3">
    <source>
        <dbReference type="ARBA" id="ARBA00022989"/>
    </source>
</evidence>
<reference evidence="7 9" key="1">
    <citation type="submission" date="2011-05" db="EMBL/GenBank/DDBJ databases">
        <authorList>
            <person name="Muzny D."/>
            <person name="Qin X."/>
            <person name="Deng J."/>
            <person name="Jiang H."/>
            <person name="Liu Y."/>
            <person name="Qu J."/>
            <person name="Song X.-Z."/>
            <person name="Zhang L."/>
            <person name="Thornton R."/>
            <person name="Coyle M."/>
            <person name="Francisco L."/>
            <person name="Jackson L."/>
            <person name="Javaid M."/>
            <person name="Korchina V."/>
            <person name="Kovar C."/>
            <person name="Mata R."/>
            <person name="Mathew T."/>
            <person name="Ngo R."/>
            <person name="Nguyen L."/>
            <person name="Nguyen N."/>
            <person name="Okwuonu G."/>
            <person name="Ongeri F."/>
            <person name="Pham C."/>
            <person name="Simmons D."/>
            <person name="Wilczek-Boney K."/>
            <person name="Hale W."/>
            <person name="Jakkamsetti A."/>
            <person name="Pham P."/>
            <person name="Ruth R."/>
            <person name="San Lucas F."/>
            <person name="Warren J."/>
            <person name="Zhang J."/>
            <person name="Zhao Z."/>
            <person name="Zhou C."/>
            <person name="Zhu D."/>
            <person name="Lee S."/>
            <person name="Bess C."/>
            <person name="Blankenburg K."/>
            <person name="Forbes L."/>
            <person name="Fu Q."/>
            <person name="Gubbala S."/>
            <person name="Hirani K."/>
            <person name="Jayaseelan J.C."/>
            <person name="Lara F."/>
            <person name="Munidasa M."/>
            <person name="Palculict T."/>
            <person name="Patil S."/>
            <person name="Pu L.-L."/>
            <person name="Saada N."/>
            <person name="Tang L."/>
            <person name="Weissenberger G."/>
            <person name="Zhu Y."/>
            <person name="Hemphill L."/>
            <person name="Shang Y."/>
            <person name="Youmans B."/>
            <person name="Ayvaz T."/>
            <person name="Ross M."/>
            <person name="Santibanez J."/>
            <person name="Aqrawi P."/>
            <person name="Gross S."/>
            <person name="Joshi V."/>
            <person name="Fowler G."/>
            <person name="Nazareth L."/>
            <person name="Reid J."/>
            <person name="Worley K."/>
            <person name="Petrosino J."/>
            <person name="Highlander S."/>
            <person name="Gibbs R."/>
        </authorList>
    </citation>
    <scope>NUCLEOTIDE SEQUENCE [LARGE SCALE GENOMIC DNA]</scope>
    <source>
        <strain evidence="7 9">ATCC 33926</strain>
    </source>
</reference>
<dbReference type="EC" id="1.14.99.36" evidence="7"/>
<name>A0AA36XLP5_9NEIS</name>
<dbReference type="InterPro" id="IPR007016">
    <property type="entry name" value="O-antigen_ligase-rel_domated"/>
</dbReference>
<evidence type="ECO:0000259" key="6">
    <source>
        <dbReference type="Pfam" id="PF04932"/>
    </source>
</evidence>
<reference evidence="8 10" key="2">
    <citation type="submission" date="2022-03" db="EMBL/GenBank/DDBJ databases">
        <title>Genome sequencing of Neisseria macacae.</title>
        <authorList>
            <person name="Baek M.-G."/>
        </authorList>
    </citation>
    <scope>NUCLEOTIDE SEQUENCE [LARGE SCALE GENOMIC DNA]</scope>
    <source>
        <strain evidence="8 10">ATCC 33926</strain>
    </source>
</reference>
<evidence type="ECO:0000256" key="2">
    <source>
        <dbReference type="ARBA" id="ARBA00022692"/>
    </source>
</evidence>
<feature type="transmembrane region" description="Helical" evidence="5">
    <location>
        <begin position="7"/>
        <end position="26"/>
    </location>
</feature>
<dbReference type="EMBL" id="AFQE01000017">
    <property type="protein sequence ID" value="EGQ78312.1"/>
    <property type="molecule type" value="Genomic_DNA"/>
</dbReference>
<keyword evidence="8" id="KW-0436">Ligase</keyword>
<keyword evidence="10" id="KW-1185">Reference proteome</keyword>
<dbReference type="PANTHER" id="PTHR37422:SF13">
    <property type="entry name" value="LIPOPOLYSACCHARIDE BIOSYNTHESIS PROTEIN PA4999-RELATED"/>
    <property type="match status" value="1"/>
</dbReference>
<dbReference type="Proteomes" id="UP000004982">
    <property type="component" value="Unassembled WGS sequence"/>
</dbReference>
<dbReference type="Proteomes" id="UP000829455">
    <property type="component" value="Chromosome"/>
</dbReference>
<dbReference type="RefSeq" id="WP_003776183.1">
    <property type="nucleotide sequence ID" value="NZ_CP094241.1"/>
</dbReference>